<dbReference type="Gene3D" id="3.20.20.70">
    <property type="entry name" value="Aldolase class I"/>
    <property type="match status" value="1"/>
</dbReference>
<accession>A0AA41YR95</accession>
<dbReference type="NCBIfam" id="NF005741">
    <property type="entry name" value="PRK07565.1"/>
    <property type="match status" value="1"/>
</dbReference>
<comment type="pathway">
    <text evidence="2">Pyrimidine metabolism; UMP biosynthesis via de novo pathway.</text>
</comment>
<evidence type="ECO:0000256" key="5">
    <source>
        <dbReference type="ARBA" id="ARBA00022975"/>
    </source>
</evidence>
<dbReference type="InterPro" id="IPR001763">
    <property type="entry name" value="Rhodanese-like_dom"/>
</dbReference>
<dbReference type="GO" id="GO:0005737">
    <property type="term" value="C:cytoplasm"/>
    <property type="evidence" value="ECO:0007669"/>
    <property type="project" value="TreeGrafter"/>
</dbReference>
<reference evidence="7" key="1">
    <citation type="submission" date="2022-09" db="EMBL/GenBank/DDBJ databases">
        <title>Rhodovastum sp. nov. RN2-1 isolated from soil in Seongnam, South Korea.</title>
        <authorList>
            <person name="Le N.T."/>
        </authorList>
    </citation>
    <scope>NUCLEOTIDE SEQUENCE</scope>
    <source>
        <strain evidence="7">RN2-1</strain>
    </source>
</reference>
<evidence type="ECO:0000256" key="2">
    <source>
        <dbReference type="ARBA" id="ARBA00004725"/>
    </source>
</evidence>
<dbReference type="GO" id="GO:0006222">
    <property type="term" value="P:UMP biosynthetic process"/>
    <property type="evidence" value="ECO:0007669"/>
    <property type="project" value="InterPro"/>
</dbReference>
<evidence type="ECO:0000256" key="3">
    <source>
        <dbReference type="ARBA" id="ARBA00022630"/>
    </source>
</evidence>
<dbReference type="InterPro" id="IPR012135">
    <property type="entry name" value="Dihydroorotate_DH_1_2"/>
</dbReference>
<dbReference type="PROSITE" id="PS50206">
    <property type="entry name" value="RHODANESE_3"/>
    <property type="match status" value="1"/>
</dbReference>
<dbReference type="PANTHER" id="PTHR48109:SF3">
    <property type="entry name" value="SLL0744 PROTEIN"/>
    <property type="match status" value="1"/>
</dbReference>
<dbReference type="PANTHER" id="PTHR48109">
    <property type="entry name" value="DIHYDROOROTATE DEHYDROGENASE (QUINONE), MITOCHONDRIAL-RELATED"/>
    <property type="match status" value="1"/>
</dbReference>
<evidence type="ECO:0000313" key="7">
    <source>
        <dbReference type="EMBL" id="MCW3475045.1"/>
    </source>
</evidence>
<dbReference type="Proteomes" id="UP001165679">
    <property type="component" value="Unassembled WGS sequence"/>
</dbReference>
<dbReference type="SUPFAM" id="SSF51395">
    <property type="entry name" value="FMN-linked oxidoreductases"/>
    <property type="match status" value="1"/>
</dbReference>
<dbReference type="PIRSF" id="PIRSF000164">
    <property type="entry name" value="DHO_oxidase"/>
    <property type="match status" value="1"/>
</dbReference>
<reference evidence="7" key="2">
    <citation type="submission" date="2022-10" db="EMBL/GenBank/DDBJ databases">
        <authorList>
            <person name="Trinh H.N."/>
        </authorList>
    </citation>
    <scope>NUCLEOTIDE SEQUENCE</scope>
    <source>
        <strain evidence="7">RN2-1</strain>
    </source>
</reference>
<feature type="domain" description="Rhodanese" evidence="6">
    <location>
        <begin position="261"/>
        <end position="298"/>
    </location>
</feature>
<proteinExistence type="predicted"/>
<dbReference type="CDD" id="cd04739">
    <property type="entry name" value="DHOD_like"/>
    <property type="match status" value="1"/>
</dbReference>
<keyword evidence="3" id="KW-0285">Flavoprotein</keyword>
<evidence type="ECO:0000256" key="1">
    <source>
        <dbReference type="ARBA" id="ARBA00001917"/>
    </source>
</evidence>
<keyword evidence="5" id="KW-0665">Pyrimidine biosynthesis</keyword>
<keyword evidence="4" id="KW-0288">FMN</keyword>
<evidence type="ECO:0000313" key="8">
    <source>
        <dbReference type="Proteomes" id="UP001165679"/>
    </source>
</evidence>
<dbReference type="InterPro" id="IPR050074">
    <property type="entry name" value="DHO_dehydrogenase"/>
</dbReference>
<dbReference type="InterPro" id="IPR013785">
    <property type="entry name" value="Aldolase_TIM"/>
</dbReference>
<evidence type="ECO:0000256" key="4">
    <source>
        <dbReference type="ARBA" id="ARBA00022643"/>
    </source>
</evidence>
<organism evidence="7 8">
    <name type="scientific">Limobrevibacterium gyesilva</name>
    <dbReference type="NCBI Taxonomy" id="2991712"/>
    <lineage>
        <taxon>Bacteria</taxon>
        <taxon>Pseudomonadati</taxon>
        <taxon>Pseudomonadota</taxon>
        <taxon>Alphaproteobacteria</taxon>
        <taxon>Acetobacterales</taxon>
        <taxon>Acetobacteraceae</taxon>
        <taxon>Limobrevibacterium</taxon>
    </lineage>
</organism>
<comment type="cofactor">
    <cofactor evidence="1">
        <name>FMN</name>
        <dbReference type="ChEBI" id="CHEBI:58210"/>
    </cofactor>
</comment>
<dbReference type="AlphaFoldDB" id="A0AA41YR95"/>
<gene>
    <name evidence="7" type="ORF">OL599_10730</name>
</gene>
<dbReference type="RefSeq" id="WP_264713735.1">
    <property type="nucleotide sequence ID" value="NZ_JAPDNT010000006.1"/>
</dbReference>
<evidence type="ECO:0000259" key="6">
    <source>
        <dbReference type="PROSITE" id="PS50206"/>
    </source>
</evidence>
<name>A0AA41YR95_9PROT</name>
<sequence length="332" mass="35646">MTLASRYLGLDLKTPLIASASPLTLELDNIRALEDHGAGAVVLPSIFEEQLDAESDEYARLAAACADSVAGAQNHFLAPSLYRTGTHRYLETLRQARAAVDIPVIASLNGVTSAGWTSYARDLEQAGASAIELNVFFIPADLAVTGPEVEARYRHVLRAVKSAVAIPVAIKLSPYFSAPGAMVRSLDDAGADGCVLFNRFYQPDIDLVAMRLLRDLQLSAPTEIRLPLLWIGILAGQVRGSLAASSGVETADEVVKFLLVGADAVMTTSALLRHGVGHMRVLRDGLAAWLDARDATVGDIRGRMSQRRVQDPTAFERANYIRILQGWAGDGP</sequence>
<protein>
    <submittedName>
        <fullName evidence="7">Dihydroorotate dehydrogenase-like protein</fullName>
    </submittedName>
</protein>
<dbReference type="GO" id="GO:0006207">
    <property type="term" value="P:'de novo' pyrimidine nucleobase biosynthetic process"/>
    <property type="evidence" value="ECO:0007669"/>
    <property type="project" value="TreeGrafter"/>
</dbReference>
<keyword evidence="8" id="KW-1185">Reference proteome</keyword>
<dbReference type="EMBL" id="JAPDNT010000006">
    <property type="protein sequence ID" value="MCW3475045.1"/>
    <property type="molecule type" value="Genomic_DNA"/>
</dbReference>
<comment type="caution">
    <text evidence="7">The sequence shown here is derived from an EMBL/GenBank/DDBJ whole genome shotgun (WGS) entry which is preliminary data.</text>
</comment>
<dbReference type="GO" id="GO:0004152">
    <property type="term" value="F:dihydroorotate dehydrogenase activity"/>
    <property type="evidence" value="ECO:0007669"/>
    <property type="project" value="InterPro"/>
</dbReference>